<dbReference type="PANTHER" id="PTHR32552:SF82">
    <property type="entry name" value="FCUA PROTEIN"/>
    <property type="match status" value="1"/>
</dbReference>
<name>A0AAW8J829_9GAMM</name>
<feature type="domain" description="TonB-dependent receptor plug" evidence="18">
    <location>
        <begin position="104"/>
        <end position="197"/>
    </location>
</feature>
<dbReference type="EMBL" id="JAVIDL010000009">
    <property type="protein sequence ID" value="MDQ8935340.1"/>
    <property type="molecule type" value="Genomic_DNA"/>
</dbReference>
<evidence type="ECO:0000256" key="15">
    <source>
        <dbReference type="PROSITE-ProRule" id="PRU10144"/>
    </source>
</evidence>
<evidence type="ECO:0000313" key="19">
    <source>
        <dbReference type="EMBL" id="MDQ8935340.1"/>
    </source>
</evidence>
<dbReference type="PROSITE" id="PS52016">
    <property type="entry name" value="TONB_DEPENDENT_REC_3"/>
    <property type="match status" value="1"/>
</dbReference>
<dbReference type="InterPro" id="IPR039426">
    <property type="entry name" value="TonB-dep_rcpt-like"/>
</dbReference>
<evidence type="ECO:0000256" key="12">
    <source>
        <dbReference type="ARBA" id="ARBA00023170"/>
    </source>
</evidence>
<evidence type="ECO:0000256" key="13">
    <source>
        <dbReference type="ARBA" id="ARBA00023237"/>
    </source>
</evidence>
<evidence type="ECO:0000259" key="17">
    <source>
        <dbReference type="Pfam" id="PF00593"/>
    </source>
</evidence>
<dbReference type="GO" id="GO:0038023">
    <property type="term" value="F:signaling receptor activity"/>
    <property type="evidence" value="ECO:0007669"/>
    <property type="project" value="InterPro"/>
</dbReference>
<organism evidence="19 20">
    <name type="scientific">Acinetobacter rudis</name>
    <dbReference type="NCBI Taxonomy" id="632955"/>
    <lineage>
        <taxon>Bacteria</taxon>
        <taxon>Pseudomonadati</taxon>
        <taxon>Pseudomonadota</taxon>
        <taxon>Gammaproteobacteria</taxon>
        <taxon>Moraxellales</taxon>
        <taxon>Moraxellaceae</taxon>
        <taxon>Acinetobacter</taxon>
    </lineage>
</organism>
<evidence type="ECO:0000256" key="1">
    <source>
        <dbReference type="ARBA" id="ARBA00004571"/>
    </source>
</evidence>
<evidence type="ECO:0000256" key="7">
    <source>
        <dbReference type="ARBA" id="ARBA00022729"/>
    </source>
</evidence>
<keyword evidence="13 14" id="KW-0998">Cell outer membrane</keyword>
<dbReference type="InterPro" id="IPR037066">
    <property type="entry name" value="Plug_dom_sf"/>
</dbReference>
<evidence type="ECO:0000256" key="2">
    <source>
        <dbReference type="ARBA" id="ARBA00009810"/>
    </source>
</evidence>
<dbReference type="CDD" id="cd01347">
    <property type="entry name" value="ligand_gated_channel"/>
    <property type="match status" value="1"/>
</dbReference>
<keyword evidence="5" id="KW-0410">Iron transport</keyword>
<dbReference type="Gene3D" id="2.170.130.10">
    <property type="entry name" value="TonB-dependent receptor, plug domain"/>
    <property type="match status" value="1"/>
</dbReference>
<dbReference type="InterPro" id="IPR010105">
    <property type="entry name" value="TonB_sidphr_rcpt"/>
</dbReference>
<dbReference type="RefSeq" id="WP_308981195.1">
    <property type="nucleotide sequence ID" value="NZ_JAVIDL010000009.1"/>
</dbReference>
<evidence type="ECO:0000256" key="6">
    <source>
        <dbReference type="ARBA" id="ARBA00022692"/>
    </source>
</evidence>
<sequence length="738" mass="80803">MQYGQNCLNQVQLTLQKSAGKGFKLSRLGAAQLLISLGLYLPISVVFAQNPVDADIATIPSNGGEQDRVILPTIILKAESAQPLVGQLANTSHVGFLGEKKYGETPFQTQAYTDKYIADRQAQEITDVIAATDASVFSNGVTGAWSENYYIRGFASSSGDMSMNGMFGISPFYRTSPEMFEQITVLKGPSALLNGMPPAGSIGGTVDLKTKRAGDQPLNRFTASYMSDSQFGGHIDVSRRFGENNAFGVRLNGVYRDGQGAVDDQEKKTELLSLGLDWRGERARISADLYTAEDRIDGVTRGINLATGITVPKPPKPTILLNPDWSFVRSKDKGAMLRAEYDVNDQFMIYAAYGQSKTDYQYNGTMLSTVTDNKGTLDNTIGQLAFDLAKTSADVGLKGTFNTGQIGHQWVMNATYYQHDQNDYGQRMVHGAGNTTNIYHPVWGKPAELNLPYLFSSSLETRSYGIADTLSTLEDRLQLTLGLRHQRVKTASTTAKNYDQSAITPGAAIVFKVTDYMSIYANYIEGLSKGGQAPATAFNSDTVFAPQKTKQKEVGLKLEYDHFQHSLSVFEITQPNLYLDSDNYYKSDGEQRNRGVEWSFAGNILHDVRVLGGVTLLDPELSKTKAGINQGNVPTGFAKNQAKLGLEWDTVLVPNLTLTANMTAVSKQYLNQENSLYASGHTVYDVGARYHLDAGKLPVTLRASIHNLTNKAYWGMPQLSNLALGAPRTYMLSASFDF</sequence>
<keyword evidence="6 14" id="KW-0812">Transmembrane</keyword>
<evidence type="ECO:0000256" key="10">
    <source>
        <dbReference type="ARBA" id="ARBA00023077"/>
    </source>
</evidence>
<feature type="domain" description="TonB-dependent receptor-like beta-barrel" evidence="17">
    <location>
        <begin position="299"/>
        <end position="708"/>
    </location>
</feature>
<dbReference type="GO" id="GO:0009279">
    <property type="term" value="C:cell outer membrane"/>
    <property type="evidence" value="ECO:0007669"/>
    <property type="project" value="UniProtKB-SubCell"/>
</dbReference>
<accession>A0AAW8J829</accession>
<keyword evidence="8" id="KW-0408">Iron</keyword>
<dbReference type="InterPro" id="IPR036942">
    <property type="entry name" value="Beta-barrel_TonB_sf"/>
</dbReference>
<protein>
    <submittedName>
        <fullName evidence="19">TonB-dependent siderophore receptor</fullName>
    </submittedName>
</protein>
<evidence type="ECO:0000256" key="16">
    <source>
        <dbReference type="RuleBase" id="RU003357"/>
    </source>
</evidence>
<gene>
    <name evidence="19" type="ORF">RFH47_06335</name>
</gene>
<keyword evidence="3 14" id="KW-0813">Transport</keyword>
<dbReference type="InterPro" id="IPR000531">
    <property type="entry name" value="Beta-barrel_TonB"/>
</dbReference>
<keyword evidence="4 14" id="KW-1134">Transmembrane beta strand</keyword>
<feature type="short sequence motif" description="TonB C-terminal box" evidence="15">
    <location>
        <begin position="721"/>
        <end position="738"/>
    </location>
</feature>
<evidence type="ECO:0000256" key="5">
    <source>
        <dbReference type="ARBA" id="ARBA00022496"/>
    </source>
</evidence>
<evidence type="ECO:0000256" key="14">
    <source>
        <dbReference type="PROSITE-ProRule" id="PRU01360"/>
    </source>
</evidence>
<keyword evidence="9" id="KW-0406">Ion transport</keyword>
<keyword evidence="12 19" id="KW-0675">Receptor</keyword>
<dbReference type="GO" id="GO:0015891">
    <property type="term" value="P:siderophore transport"/>
    <property type="evidence" value="ECO:0007669"/>
    <property type="project" value="InterPro"/>
</dbReference>
<dbReference type="AlphaFoldDB" id="A0AAW8J829"/>
<comment type="caution">
    <text evidence="19">The sequence shown here is derived from an EMBL/GenBank/DDBJ whole genome shotgun (WGS) entry which is preliminary data.</text>
</comment>
<keyword evidence="10 16" id="KW-0798">TonB box</keyword>
<dbReference type="Pfam" id="PF07715">
    <property type="entry name" value="Plug"/>
    <property type="match status" value="1"/>
</dbReference>
<dbReference type="Pfam" id="PF00593">
    <property type="entry name" value="TonB_dep_Rec_b-barrel"/>
    <property type="match status" value="1"/>
</dbReference>
<keyword evidence="7" id="KW-0732">Signal</keyword>
<evidence type="ECO:0000256" key="4">
    <source>
        <dbReference type="ARBA" id="ARBA00022452"/>
    </source>
</evidence>
<dbReference type="GO" id="GO:0015344">
    <property type="term" value="F:siderophore uptake transmembrane transporter activity"/>
    <property type="evidence" value="ECO:0007669"/>
    <property type="project" value="TreeGrafter"/>
</dbReference>
<dbReference type="Proteomes" id="UP001243844">
    <property type="component" value="Unassembled WGS sequence"/>
</dbReference>
<proteinExistence type="inferred from homology"/>
<dbReference type="SUPFAM" id="SSF56935">
    <property type="entry name" value="Porins"/>
    <property type="match status" value="1"/>
</dbReference>
<dbReference type="InterPro" id="IPR010917">
    <property type="entry name" value="TonB_rcpt_CS"/>
</dbReference>
<evidence type="ECO:0000259" key="18">
    <source>
        <dbReference type="Pfam" id="PF07715"/>
    </source>
</evidence>
<evidence type="ECO:0000256" key="11">
    <source>
        <dbReference type="ARBA" id="ARBA00023136"/>
    </source>
</evidence>
<dbReference type="PANTHER" id="PTHR32552">
    <property type="entry name" value="FERRICHROME IRON RECEPTOR-RELATED"/>
    <property type="match status" value="1"/>
</dbReference>
<comment type="similarity">
    <text evidence="2 14 16">Belongs to the TonB-dependent receptor family.</text>
</comment>
<reference evidence="19" key="1">
    <citation type="submission" date="2023-08" db="EMBL/GenBank/DDBJ databases">
        <title>Emergence of clinically-relevant ST2 carbapenem-resistant Acinetobacter baumannii strains in hospital sewages in Zhejiang, East of China.</title>
        <authorList>
            <person name="Kaichao C."/>
            <person name="Zhang R."/>
        </authorList>
    </citation>
    <scope>NUCLEOTIDE SEQUENCE</scope>
    <source>
        <strain evidence="19">M-RB-37</strain>
    </source>
</reference>
<evidence type="ECO:0000256" key="8">
    <source>
        <dbReference type="ARBA" id="ARBA00023004"/>
    </source>
</evidence>
<keyword evidence="11 14" id="KW-0472">Membrane</keyword>
<comment type="subcellular location">
    <subcellularLocation>
        <location evidence="1 14">Cell outer membrane</location>
        <topology evidence="1 14">Multi-pass membrane protein</topology>
    </subcellularLocation>
</comment>
<dbReference type="Gene3D" id="2.40.170.20">
    <property type="entry name" value="TonB-dependent receptor, beta-barrel domain"/>
    <property type="match status" value="1"/>
</dbReference>
<evidence type="ECO:0000256" key="3">
    <source>
        <dbReference type="ARBA" id="ARBA00022448"/>
    </source>
</evidence>
<dbReference type="InterPro" id="IPR012910">
    <property type="entry name" value="Plug_dom"/>
</dbReference>
<dbReference type="PROSITE" id="PS01156">
    <property type="entry name" value="TONB_DEPENDENT_REC_2"/>
    <property type="match status" value="1"/>
</dbReference>
<dbReference type="NCBIfam" id="TIGR01783">
    <property type="entry name" value="TonB-siderophor"/>
    <property type="match status" value="1"/>
</dbReference>
<evidence type="ECO:0000313" key="20">
    <source>
        <dbReference type="Proteomes" id="UP001243844"/>
    </source>
</evidence>
<evidence type="ECO:0000256" key="9">
    <source>
        <dbReference type="ARBA" id="ARBA00023065"/>
    </source>
</evidence>